<feature type="coiled-coil region" evidence="1">
    <location>
        <begin position="169"/>
        <end position="196"/>
    </location>
</feature>
<proteinExistence type="predicted"/>
<evidence type="ECO:0000256" key="2">
    <source>
        <dbReference type="SAM" id="SignalP"/>
    </source>
</evidence>
<keyword evidence="4" id="KW-1185">Reference proteome</keyword>
<dbReference type="RefSeq" id="WP_146934538.1">
    <property type="nucleotide sequence ID" value="NZ_BJXW01000003.1"/>
</dbReference>
<organism evidence="3 4">
    <name type="scientific">Cerasibacillus quisquiliarum</name>
    <dbReference type="NCBI Taxonomy" id="227865"/>
    <lineage>
        <taxon>Bacteria</taxon>
        <taxon>Bacillati</taxon>
        <taxon>Bacillota</taxon>
        <taxon>Bacilli</taxon>
        <taxon>Bacillales</taxon>
        <taxon>Bacillaceae</taxon>
        <taxon>Cerasibacillus</taxon>
    </lineage>
</organism>
<sequence length="259" mass="29121">MKLFKLTRKKVIAGVLAFSIISGLTFVLANTDAGEALRDWYNRLFNQKVDSAMDEANQYGESLMPGLLDEYADEKSHAEGMIDRKKAYEIGRSTKAIRAAKDAHLDSLDDARVEILDGMDLQFFQVFVEGVQEIERLGSEASQYVQSDLRDHFGSKRESTLTDIEVELTAIKNEALSDLETAIEEAKSEIESEVNTRSDVLVSNLKTRINHKVDELRREVRSIINGYTAEIEHAIVEKAAEMENEAKQAMDQLVSDLTN</sequence>
<reference evidence="3 4" key="1">
    <citation type="submission" date="2019-07" db="EMBL/GenBank/DDBJ databases">
        <title>Whole genome shotgun sequence of Cerasibacillus quisquiliarum NBRC 102429.</title>
        <authorList>
            <person name="Hosoyama A."/>
            <person name="Uohara A."/>
            <person name="Ohji S."/>
            <person name="Ichikawa N."/>
        </authorList>
    </citation>
    <scope>NUCLEOTIDE SEQUENCE [LARGE SCALE GENOMIC DNA]</scope>
    <source>
        <strain evidence="3 4">NBRC 102429</strain>
    </source>
</reference>
<keyword evidence="1" id="KW-0175">Coiled coil</keyword>
<evidence type="ECO:0000256" key="1">
    <source>
        <dbReference type="SAM" id="Coils"/>
    </source>
</evidence>
<dbReference type="AlphaFoldDB" id="A0A511UTL6"/>
<dbReference type="OrthoDB" id="2437506at2"/>
<comment type="caution">
    <text evidence="3">The sequence shown here is derived from an EMBL/GenBank/DDBJ whole genome shotgun (WGS) entry which is preliminary data.</text>
</comment>
<protein>
    <submittedName>
        <fullName evidence="3">Uncharacterized protein</fullName>
    </submittedName>
</protein>
<gene>
    <name evidence="3" type="ORF">CQU01_01730</name>
</gene>
<name>A0A511UTL6_9BACI</name>
<dbReference type="EMBL" id="BJXW01000003">
    <property type="protein sequence ID" value="GEN29935.1"/>
    <property type="molecule type" value="Genomic_DNA"/>
</dbReference>
<feature type="signal peptide" evidence="2">
    <location>
        <begin position="1"/>
        <end position="29"/>
    </location>
</feature>
<feature type="chain" id="PRO_5022145025" evidence="2">
    <location>
        <begin position="30"/>
        <end position="259"/>
    </location>
</feature>
<dbReference type="Proteomes" id="UP000321491">
    <property type="component" value="Unassembled WGS sequence"/>
</dbReference>
<keyword evidence="2" id="KW-0732">Signal</keyword>
<accession>A0A511UTL6</accession>
<evidence type="ECO:0000313" key="4">
    <source>
        <dbReference type="Proteomes" id="UP000321491"/>
    </source>
</evidence>
<evidence type="ECO:0000313" key="3">
    <source>
        <dbReference type="EMBL" id="GEN29935.1"/>
    </source>
</evidence>